<dbReference type="EMBL" id="GBRH01197726">
    <property type="protein sequence ID" value="JAE00170.1"/>
    <property type="molecule type" value="Transcribed_RNA"/>
</dbReference>
<dbReference type="AlphaFoldDB" id="A0A0A9EHH4"/>
<evidence type="ECO:0000313" key="1">
    <source>
        <dbReference type="EMBL" id="JAE00170.1"/>
    </source>
</evidence>
<reference evidence="1" key="1">
    <citation type="submission" date="2014-09" db="EMBL/GenBank/DDBJ databases">
        <authorList>
            <person name="Magalhaes I.L.F."/>
            <person name="Oliveira U."/>
            <person name="Santos F.R."/>
            <person name="Vidigal T.H.D.A."/>
            <person name="Brescovit A.D."/>
            <person name="Santos A.J."/>
        </authorList>
    </citation>
    <scope>NUCLEOTIDE SEQUENCE</scope>
    <source>
        <tissue evidence="1">Shoot tissue taken approximately 20 cm above the soil surface</tissue>
    </source>
</reference>
<proteinExistence type="predicted"/>
<accession>A0A0A9EHH4</accession>
<name>A0A0A9EHH4_ARUDO</name>
<organism evidence="1">
    <name type="scientific">Arundo donax</name>
    <name type="common">Giant reed</name>
    <name type="synonym">Donax arundinaceus</name>
    <dbReference type="NCBI Taxonomy" id="35708"/>
    <lineage>
        <taxon>Eukaryota</taxon>
        <taxon>Viridiplantae</taxon>
        <taxon>Streptophyta</taxon>
        <taxon>Embryophyta</taxon>
        <taxon>Tracheophyta</taxon>
        <taxon>Spermatophyta</taxon>
        <taxon>Magnoliopsida</taxon>
        <taxon>Liliopsida</taxon>
        <taxon>Poales</taxon>
        <taxon>Poaceae</taxon>
        <taxon>PACMAD clade</taxon>
        <taxon>Arundinoideae</taxon>
        <taxon>Arundineae</taxon>
        <taxon>Arundo</taxon>
    </lineage>
</organism>
<sequence>MRISATLNRWTYRLLVDQHSAPYNIAGLIVVL</sequence>
<protein>
    <submittedName>
        <fullName evidence="1">Uncharacterized protein</fullName>
    </submittedName>
</protein>
<reference evidence="1" key="2">
    <citation type="journal article" date="2015" name="Data Brief">
        <title>Shoot transcriptome of the giant reed, Arundo donax.</title>
        <authorList>
            <person name="Barrero R.A."/>
            <person name="Guerrero F.D."/>
            <person name="Moolhuijzen P."/>
            <person name="Goolsby J.A."/>
            <person name="Tidwell J."/>
            <person name="Bellgard S.E."/>
            <person name="Bellgard M.I."/>
        </authorList>
    </citation>
    <scope>NUCLEOTIDE SEQUENCE</scope>
    <source>
        <tissue evidence="1">Shoot tissue taken approximately 20 cm above the soil surface</tissue>
    </source>
</reference>